<dbReference type="EMBL" id="CP092109">
    <property type="protein sequence ID" value="UWZ78027.1"/>
    <property type="molecule type" value="Genomic_DNA"/>
</dbReference>
<dbReference type="InterPro" id="IPR034706">
    <property type="entry name" value="CpoB"/>
</dbReference>
<dbReference type="Pfam" id="PF13432">
    <property type="entry name" value="TPR_16"/>
    <property type="match status" value="1"/>
</dbReference>
<organism evidence="2 3">
    <name type="scientific">Geoalkalibacter halelectricus</name>
    <dbReference type="NCBI Taxonomy" id="2847045"/>
    <lineage>
        <taxon>Bacteria</taxon>
        <taxon>Pseudomonadati</taxon>
        <taxon>Thermodesulfobacteriota</taxon>
        <taxon>Desulfuromonadia</taxon>
        <taxon>Desulfuromonadales</taxon>
        <taxon>Geoalkalibacteraceae</taxon>
        <taxon>Geoalkalibacter</taxon>
    </lineage>
</organism>
<evidence type="ECO:0000313" key="2">
    <source>
        <dbReference type="EMBL" id="UWZ78027.1"/>
    </source>
</evidence>
<keyword evidence="3" id="KW-1185">Reference proteome</keyword>
<dbReference type="InterPro" id="IPR019734">
    <property type="entry name" value="TPR_rpt"/>
</dbReference>
<reference evidence="2" key="1">
    <citation type="journal article" date="2022" name="Environ. Microbiol.">
        <title>Geoalkalibacter halelectricus SAP #1 sp. nov. possessing extracellular electron transfer and mineral#reducing capabilities from a haloalkaline environment.</title>
        <authorList>
            <person name="Yadav S."/>
            <person name="Singh R."/>
            <person name="Sundharam S.S."/>
            <person name="Chaudhary S."/>
            <person name="Krishnamurthi S."/>
            <person name="Patil S.A."/>
        </authorList>
    </citation>
    <scope>NUCLEOTIDE SEQUENCE</scope>
    <source>
        <strain evidence="2">SAP-1</strain>
    </source>
</reference>
<keyword evidence="1" id="KW-0732">Signal</keyword>
<name>A0ABY5ZFW7_9BACT</name>
<dbReference type="InterPro" id="IPR011990">
    <property type="entry name" value="TPR-like_helical_dom_sf"/>
</dbReference>
<protein>
    <submittedName>
        <fullName evidence="2">Tol-pal system protein YbgF</fullName>
    </submittedName>
</protein>
<proteinExistence type="inferred from homology"/>
<dbReference type="Proteomes" id="UP001060414">
    <property type="component" value="Chromosome"/>
</dbReference>
<gene>
    <name evidence="2" type="primary">ybgF</name>
    <name evidence="2" type="ORF">L9S41_09970</name>
</gene>
<dbReference type="Gene3D" id="1.25.40.10">
    <property type="entry name" value="Tetratricopeptide repeat domain"/>
    <property type="match status" value="1"/>
</dbReference>
<feature type="signal peptide" evidence="1">
    <location>
        <begin position="1"/>
        <end position="25"/>
    </location>
</feature>
<dbReference type="SUPFAM" id="SSF48452">
    <property type="entry name" value="TPR-like"/>
    <property type="match status" value="1"/>
</dbReference>
<accession>A0ABY5ZFW7</accession>
<dbReference type="HAMAP" id="MF_02066">
    <property type="entry name" value="CpoB"/>
    <property type="match status" value="1"/>
</dbReference>
<dbReference type="InterPro" id="IPR014162">
    <property type="entry name" value="CpoB_C"/>
</dbReference>
<dbReference type="Pfam" id="PF13174">
    <property type="entry name" value="TPR_6"/>
    <property type="match status" value="1"/>
</dbReference>
<dbReference type="PROSITE" id="PS51257">
    <property type="entry name" value="PROKAR_LIPOPROTEIN"/>
    <property type="match status" value="1"/>
</dbReference>
<sequence>MKKLRTLIALLALSLLLGACLPSQSQLRLEQDQQELKRRLAELERHTLGRSQEQSQEMAGRIDVMARQQAENQAAMDALRVELQAINGRLEDSARSQAQFRDDLRLVRDDLGLKVSALEDRLAAMEGRGGAAAGVVGAVQPLAAPAVTPEALYQRGLDQIMRQNDFAAGRETLTQFLRQHPDHAMAINAQYWIGEAFYGEKRFENAILQFQDVIQQHGEHPKAAAAMLKQGLAFDALGDRGNARVIMEKVRESYPLSEEAKKAKEFLDQWS</sequence>
<dbReference type="NCBIfam" id="TIGR02795">
    <property type="entry name" value="tol_pal_ybgF"/>
    <property type="match status" value="1"/>
</dbReference>
<evidence type="ECO:0000313" key="3">
    <source>
        <dbReference type="Proteomes" id="UP001060414"/>
    </source>
</evidence>
<feature type="chain" id="PRO_5046879961" evidence="1">
    <location>
        <begin position="26"/>
        <end position="271"/>
    </location>
</feature>
<evidence type="ECO:0000256" key="1">
    <source>
        <dbReference type="SAM" id="SignalP"/>
    </source>
</evidence>
<dbReference type="RefSeq" id="WP_260746375.1">
    <property type="nucleotide sequence ID" value="NZ_CP092109.1"/>
</dbReference>